<keyword evidence="3" id="KW-1185">Reference proteome</keyword>
<keyword evidence="1" id="KW-0732">Signal</keyword>
<reference evidence="3" key="1">
    <citation type="submission" date="2023-01" db="EMBL/GenBank/DDBJ databases">
        <title>Key to firefly adult light organ development and bioluminescence: homeobox transcription factors regulate luciferase expression and transportation to peroxisome.</title>
        <authorList>
            <person name="Fu X."/>
        </authorList>
    </citation>
    <scope>NUCLEOTIDE SEQUENCE [LARGE SCALE GENOMIC DNA]</scope>
</reference>
<dbReference type="PANTHER" id="PTHR31649:SF10">
    <property type="entry name" value="IP19903P-RELATED"/>
    <property type="match status" value="1"/>
</dbReference>
<evidence type="ECO:0000313" key="3">
    <source>
        <dbReference type="Proteomes" id="UP001353858"/>
    </source>
</evidence>
<comment type="caution">
    <text evidence="2">The sequence shown here is derived from an EMBL/GenBank/DDBJ whole genome shotgun (WGS) entry which is preliminary data.</text>
</comment>
<organism evidence="2 3">
    <name type="scientific">Aquatica leii</name>
    <dbReference type="NCBI Taxonomy" id="1421715"/>
    <lineage>
        <taxon>Eukaryota</taxon>
        <taxon>Metazoa</taxon>
        <taxon>Ecdysozoa</taxon>
        <taxon>Arthropoda</taxon>
        <taxon>Hexapoda</taxon>
        <taxon>Insecta</taxon>
        <taxon>Pterygota</taxon>
        <taxon>Neoptera</taxon>
        <taxon>Endopterygota</taxon>
        <taxon>Coleoptera</taxon>
        <taxon>Polyphaga</taxon>
        <taxon>Elateriformia</taxon>
        <taxon>Elateroidea</taxon>
        <taxon>Lampyridae</taxon>
        <taxon>Luciolinae</taxon>
        <taxon>Aquatica</taxon>
    </lineage>
</organism>
<dbReference type="Pfam" id="PF11901">
    <property type="entry name" value="DM9"/>
    <property type="match status" value="1"/>
</dbReference>
<evidence type="ECO:0000313" key="2">
    <source>
        <dbReference type="EMBL" id="KAK4874548.1"/>
    </source>
</evidence>
<dbReference type="Proteomes" id="UP001353858">
    <property type="component" value="Unassembled WGS sequence"/>
</dbReference>
<proteinExistence type="predicted"/>
<sequence>MLGIQRLILAFLLCFEYQICQCSGFLYEEYYWQDFEGEVPFNALAGGKDATGKPIYIGQVLIGGKLLPAKIYVNDNKAYYTWGYEMSTTVDVKILCTEHPERFTWIPTKKDEIHKLINQRLVKGGWEPSYDLYIGRAFYNLQTLVGRIRVFGNPVSNLGLYISADGKEVILDSFEILAHAAEVNGSDIRYCGRRFVILQQ</sequence>
<evidence type="ECO:0000256" key="1">
    <source>
        <dbReference type="SAM" id="SignalP"/>
    </source>
</evidence>
<feature type="chain" id="PRO_5043006780" description="DUF3421 domain containing protein" evidence="1">
    <location>
        <begin position="23"/>
        <end position="200"/>
    </location>
</feature>
<feature type="signal peptide" evidence="1">
    <location>
        <begin position="1"/>
        <end position="22"/>
    </location>
</feature>
<dbReference type="SMART" id="SM00696">
    <property type="entry name" value="DM9"/>
    <property type="match status" value="1"/>
</dbReference>
<dbReference type="PANTHER" id="PTHR31649">
    <property type="entry name" value="AGAP009604-PA"/>
    <property type="match status" value="1"/>
</dbReference>
<dbReference type="InterPro" id="IPR006616">
    <property type="entry name" value="DM9_repeat"/>
</dbReference>
<gene>
    <name evidence="2" type="ORF">RN001_013908</name>
</gene>
<dbReference type="EMBL" id="JARPUR010000006">
    <property type="protein sequence ID" value="KAK4874548.1"/>
    <property type="molecule type" value="Genomic_DNA"/>
</dbReference>
<name>A0AAN7QDJ0_9COLE</name>
<accession>A0AAN7QDJ0</accession>
<dbReference type="AlphaFoldDB" id="A0AAN7QDJ0"/>
<protein>
    <recommendedName>
        <fullName evidence="4">DUF3421 domain containing protein</fullName>
    </recommendedName>
</protein>
<evidence type="ECO:0008006" key="4">
    <source>
        <dbReference type="Google" id="ProtNLM"/>
    </source>
</evidence>